<name>A0A7X2NHN9_9FIRM</name>
<dbReference type="AlphaFoldDB" id="A0A7X2NHN9"/>
<dbReference type="Gene3D" id="2.30.130.30">
    <property type="entry name" value="Hypothetical protein"/>
    <property type="match status" value="1"/>
</dbReference>
<proteinExistence type="predicted"/>
<dbReference type="InterPro" id="IPR015947">
    <property type="entry name" value="PUA-like_sf"/>
</dbReference>
<evidence type="ECO:0000313" key="2">
    <source>
        <dbReference type="EMBL" id="MSS20615.1"/>
    </source>
</evidence>
<keyword evidence="3" id="KW-1185">Reference proteome</keyword>
<dbReference type="SUPFAM" id="SSF88697">
    <property type="entry name" value="PUA domain-like"/>
    <property type="match status" value="1"/>
</dbReference>
<dbReference type="Proteomes" id="UP000461754">
    <property type="component" value="Unassembled WGS sequence"/>
</dbReference>
<dbReference type="InterPro" id="IPR007374">
    <property type="entry name" value="ASCH_domain"/>
</dbReference>
<evidence type="ECO:0000259" key="1">
    <source>
        <dbReference type="Pfam" id="PF04266"/>
    </source>
</evidence>
<comment type="caution">
    <text evidence="2">The sequence shown here is derived from an EMBL/GenBank/DDBJ whole genome shotgun (WGS) entry which is preliminary data.</text>
</comment>
<protein>
    <submittedName>
        <fullName evidence="2">ASCH domain-containing protein</fullName>
    </submittedName>
</protein>
<gene>
    <name evidence="2" type="ORF">FYJ52_09440</name>
</gene>
<reference evidence="2 3" key="1">
    <citation type="submission" date="2019-08" db="EMBL/GenBank/DDBJ databases">
        <title>In-depth cultivation of the pig gut microbiome towards novel bacterial diversity and tailored functional studies.</title>
        <authorList>
            <person name="Wylensek D."/>
            <person name="Hitch T.C.A."/>
            <person name="Clavel T."/>
        </authorList>
    </citation>
    <scope>NUCLEOTIDE SEQUENCE [LARGE SCALE GENOMIC DNA]</scope>
    <source>
        <strain evidence="2 3">RF-744-FAT-4</strain>
    </source>
</reference>
<dbReference type="RefSeq" id="WP_154576978.1">
    <property type="nucleotide sequence ID" value="NZ_VUMO01000017.1"/>
</dbReference>
<sequence>MGQKKVQPKGVKCLSFQQPYATMIATGIKTVECRSRKIKTPIKDLVVCASKTAKIFPKMDGLVYGYAIGMVDVVDCVPFTRKHLKAAMMSYMPEGDSNAWILENPRLIVPRPVKATASFFYTDFTPEVIGPGFEAYAQHMLPLAYDSGTPEFTAVMMDCLFNDPAEFWEILDL</sequence>
<evidence type="ECO:0000313" key="3">
    <source>
        <dbReference type="Proteomes" id="UP000461754"/>
    </source>
</evidence>
<organism evidence="2 3">
    <name type="scientific">Pseudoramibacter porci</name>
    <dbReference type="NCBI Taxonomy" id="2606631"/>
    <lineage>
        <taxon>Bacteria</taxon>
        <taxon>Bacillati</taxon>
        <taxon>Bacillota</taxon>
        <taxon>Clostridia</taxon>
        <taxon>Eubacteriales</taxon>
        <taxon>Eubacteriaceae</taxon>
        <taxon>Pseudoramibacter</taxon>
    </lineage>
</organism>
<dbReference type="Pfam" id="PF04266">
    <property type="entry name" value="ASCH"/>
    <property type="match status" value="1"/>
</dbReference>
<feature type="domain" description="ASCH" evidence="1">
    <location>
        <begin position="14"/>
        <end position="101"/>
    </location>
</feature>
<accession>A0A7X2NHN9</accession>
<dbReference type="EMBL" id="VUMO01000017">
    <property type="protein sequence ID" value="MSS20615.1"/>
    <property type="molecule type" value="Genomic_DNA"/>
</dbReference>